<keyword evidence="5" id="KW-1185">Reference proteome</keyword>
<dbReference type="InterPro" id="IPR036645">
    <property type="entry name" value="Elafin-like_sf"/>
</dbReference>
<dbReference type="SMART" id="SM00217">
    <property type="entry name" value="WAP"/>
    <property type="match status" value="3"/>
</dbReference>
<dbReference type="InterPro" id="IPR008197">
    <property type="entry name" value="WAP_dom"/>
</dbReference>
<evidence type="ECO:0000256" key="1">
    <source>
        <dbReference type="ARBA" id="ARBA00023157"/>
    </source>
</evidence>
<dbReference type="SUPFAM" id="SSF57362">
    <property type="entry name" value="BPTI-like"/>
    <property type="match status" value="1"/>
</dbReference>
<dbReference type="SUPFAM" id="SSF57256">
    <property type="entry name" value="Elafin-like"/>
    <property type="match status" value="3"/>
</dbReference>
<keyword evidence="2" id="KW-1133">Transmembrane helix</keyword>
<feature type="transmembrane region" description="Helical" evidence="2">
    <location>
        <begin position="63"/>
        <end position="82"/>
    </location>
</feature>
<dbReference type="Pfam" id="PF00014">
    <property type="entry name" value="Kunitz_BPTI"/>
    <property type="match status" value="1"/>
</dbReference>
<evidence type="ECO:0000313" key="6">
    <source>
        <dbReference type="RefSeq" id="XP_006839399.1"/>
    </source>
</evidence>
<feature type="domain" description="WAP" evidence="4">
    <location>
        <begin position="254"/>
        <end position="300"/>
    </location>
</feature>
<protein>
    <submittedName>
        <fullName evidence="6">Uncharacterized protein LOC102810548</fullName>
    </submittedName>
</protein>
<dbReference type="Pfam" id="PF00095">
    <property type="entry name" value="WAP"/>
    <property type="match status" value="3"/>
</dbReference>
<dbReference type="PROSITE" id="PS51390">
    <property type="entry name" value="WAP"/>
    <property type="match status" value="3"/>
</dbReference>
<sequence>MVTGGQMGTEKNQKLIEEDNQDSGEGGGIEGARHQIDCQDLRKSWVTCQAYIQIPRVNIMKQLFLQLLILLCMVMLPVLGNLQERVDSVIELPGQLLPSPALKPCKKSPTEAQCHDMFCRLHSECQIDYHCCNASCGKVCMLLDEMEKPGTCPKERFQCKSWTATCLGDFDCPNYQKCCHFNCKKICMDPYKEPCFLPPKEGNCKNFERRWYYNFQTNYCQTFQYGGCNANANNFSGGMEQGLKELELTTSALVLAKKKQCPPFSFKERMQCPNACRSDFECSLTEKCCDTTCGFICLKSWEAKPGDCPLKPEVCLEIQKPQCQTDYDCRQEDKCCSNCGLQCMNPSLWDLLADMMGSGSERKLLNFFNTVLPIASSLAQLQSSKLCCITELC</sequence>
<dbReference type="Gene3D" id="4.10.75.10">
    <property type="entry name" value="Elafin-like"/>
    <property type="match status" value="3"/>
</dbReference>
<evidence type="ECO:0000259" key="3">
    <source>
        <dbReference type="PROSITE" id="PS50279"/>
    </source>
</evidence>
<dbReference type="RefSeq" id="XP_006839399.1">
    <property type="nucleotide sequence ID" value="XM_006839336.1"/>
</dbReference>
<dbReference type="SMART" id="SM00131">
    <property type="entry name" value="KU"/>
    <property type="match status" value="1"/>
</dbReference>
<evidence type="ECO:0000256" key="2">
    <source>
        <dbReference type="SAM" id="Phobius"/>
    </source>
</evidence>
<dbReference type="CDD" id="cd00109">
    <property type="entry name" value="Kunitz-type"/>
    <property type="match status" value="1"/>
</dbReference>
<proteinExistence type="predicted"/>
<name>A0A9B0WK09_CHRAS</name>
<feature type="domain" description="WAP" evidence="4">
    <location>
        <begin position="145"/>
        <end position="191"/>
    </location>
</feature>
<dbReference type="AlphaFoldDB" id="A0A9B0WK09"/>
<dbReference type="PRINTS" id="PR00003">
    <property type="entry name" value="4DISULPHCORE"/>
</dbReference>
<dbReference type="InterPro" id="IPR002223">
    <property type="entry name" value="Kunitz_BPTI"/>
</dbReference>
<dbReference type="GO" id="GO:0004867">
    <property type="term" value="F:serine-type endopeptidase inhibitor activity"/>
    <property type="evidence" value="ECO:0007669"/>
    <property type="project" value="InterPro"/>
</dbReference>
<keyword evidence="2" id="KW-0472">Membrane</keyword>
<keyword evidence="2" id="KW-0812">Transmembrane</keyword>
<dbReference type="OrthoDB" id="196393at2759"/>
<reference evidence="6" key="1">
    <citation type="submission" date="2025-08" db="UniProtKB">
        <authorList>
            <consortium name="RefSeq"/>
        </authorList>
    </citation>
    <scope>IDENTIFICATION</scope>
    <source>
        <tissue evidence="6">Spleen</tissue>
    </source>
</reference>
<dbReference type="Gene3D" id="4.10.410.10">
    <property type="entry name" value="Pancreatic trypsin inhibitor Kunitz domain"/>
    <property type="match status" value="1"/>
</dbReference>
<gene>
    <name evidence="6" type="primary">LOC102810548</name>
</gene>
<accession>A0A9B0WK09</accession>
<dbReference type="PROSITE" id="PS50279">
    <property type="entry name" value="BPTI_KUNITZ_2"/>
    <property type="match status" value="1"/>
</dbReference>
<feature type="domain" description="WAP" evidence="4">
    <location>
        <begin position="301"/>
        <end position="347"/>
    </location>
</feature>
<dbReference type="PANTHER" id="PTHR47769">
    <property type="entry name" value="WAP FOUR-DISULFIDE CORE DOMAIN PROTEIN 8"/>
    <property type="match status" value="1"/>
</dbReference>
<dbReference type="GeneID" id="102810548"/>
<dbReference type="PANTHER" id="PTHR47769:SF1">
    <property type="entry name" value="WAP FOUR-DISULFIDE CORE DOMAIN PROTEIN 8"/>
    <property type="match status" value="1"/>
</dbReference>
<evidence type="ECO:0000313" key="5">
    <source>
        <dbReference type="Proteomes" id="UP000504623"/>
    </source>
</evidence>
<feature type="domain" description="BPTI/Kunitz inhibitor" evidence="3">
    <location>
        <begin position="195"/>
        <end position="235"/>
    </location>
</feature>
<dbReference type="Proteomes" id="UP000504623">
    <property type="component" value="Unplaced"/>
</dbReference>
<keyword evidence="1" id="KW-1015">Disulfide bond</keyword>
<dbReference type="GO" id="GO:0005576">
    <property type="term" value="C:extracellular region"/>
    <property type="evidence" value="ECO:0007669"/>
    <property type="project" value="InterPro"/>
</dbReference>
<dbReference type="InterPro" id="IPR036880">
    <property type="entry name" value="Kunitz_BPTI_sf"/>
</dbReference>
<organism evidence="5 6">
    <name type="scientific">Chrysochloris asiatica</name>
    <name type="common">Cape golden mole</name>
    <dbReference type="NCBI Taxonomy" id="185453"/>
    <lineage>
        <taxon>Eukaryota</taxon>
        <taxon>Metazoa</taxon>
        <taxon>Chordata</taxon>
        <taxon>Craniata</taxon>
        <taxon>Vertebrata</taxon>
        <taxon>Euteleostomi</taxon>
        <taxon>Mammalia</taxon>
        <taxon>Eutheria</taxon>
        <taxon>Afrotheria</taxon>
        <taxon>Chrysochloridae</taxon>
        <taxon>Chrysochlorinae</taxon>
        <taxon>Chrysochloris</taxon>
    </lineage>
</organism>
<evidence type="ECO:0000259" key="4">
    <source>
        <dbReference type="PROSITE" id="PS51390"/>
    </source>
</evidence>